<dbReference type="InterPro" id="IPR012347">
    <property type="entry name" value="Ferritin-like"/>
</dbReference>
<dbReference type="Proteomes" id="UP001156389">
    <property type="component" value="Unassembled WGS sequence"/>
</dbReference>
<dbReference type="CDD" id="cd01043">
    <property type="entry name" value="DPS"/>
    <property type="match status" value="1"/>
</dbReference>
<evidence type="ECO:0000313" key="5">
    <source>
        <dbReference type="Proteomes" id="UP001156389"/>
    </source>
</evidence>
<keyword evidence="5" id="KW-1185">Reference proteome</keyword>
<dbReference type="EMBL" id="JAJAGO010000010">
    <property type="protein sequence ID" value="MCT2592586.1"/>
    <property type="molecule type" value="Genomic_DNA"/>
</dbReference>
<dbReference type="InterPro" id="IPR002177">
    <property type="entry name" value="DPS_DNA-bd"/>
</dbReference>
<dbReference type="SUPFAM" id="SSF47240">
    <property type="entry name" value="Ferritin-like"/>
    <property type="match status" value="1"/>
</dbReference>
<proteinExistence type="inferred from homology"/>
<dbReference type="PIRSF" id="PIRSF005900">
    <property type="entry name" value="Dps"/>
    <property type="match status" value="1"/>
</dbReference>
<feature type="domain" description="Ferritin/DPS" evidence="3">
    <location>
        <begin position="19"/>
        <end position="154"/>
    </location>
</feature>
<dbReference type="RefSeq" id="WP_260219906.1">
    <property type="nucleotide sequence ID" value="NZ_JAJAGO010000010.1"/>
</dbReference>
<dbReference type="PANTHER" id="PTHR42932:SF2">
    <property type="entry name" value="DNA PROTECTION DURING STARVATION PROTEIN 1"/>
    <property type="match status" value="1"/>
</dbReference>
<dbReference type="Pfam" id="PF00210">
    <property type="entry name" value="Ferritin"/>
    <property type="match status" value="1"/>
</dbReference>
<evidence type="ECO:0000256" key="2">
    <source>
        <dbReference type="RuleBase" id="RU003875"/>
    </source>
</evidence>
<evidence type="ECO:0000256" key="1">
    <source>
        <dbReference type="ARBA" id="ARBA00009497"/>
    </source>
</evidence>
<name>A0ABT2JXZ5_9ACTN</name>
<accession>A0ABT2JXZ5</accession>
<protein>
    <submittedName>
        <fullName evidence="4">DNA starvation/stationary phase protection protein</fullName>
    </submittedName>
</protein>
<dbReference type="PRINTS" id="PR01346">
    <property type="entry name" value="HELNAPAPROT"/>
</dbReference>
<evidence type="ECO:0000313" key="4">
    <source>
        <dbReference type="EMBL" id="MCT2592586.1"/>
    </source>
</evidence>
<sequence length="164" mass="17800">MTYTVKSTLPDHDLKVVGEALQGELVDLVDLSLLAKQIHWNIVGPRFRSIHLQLDEVVTLARRYSDTVAERAAALGIPPDGRTSTVAAGTAVGTVNEGWLQDTVAVATMVAALSSSIGKARERMTAVGRVDSATEDIFISLTLELEKQHWMFQAENVSSDQRLA</sequence>
<dbReference type="InterPro" id="IPR009078">
    <property type="entry name" value="Ferritin-like_SF"/>
</dbReference>
<evidence type="ECO:0000259" key="3">
    <source>
        <dbReference type="Pfam" id="PF00210"/>
    </source>
</evidence>
<dbReference type="InterPro" id="IPR008331">
    <property type="entry name" value="Ferritin_DPS_dom"/>
</dbReference>
<reference evidence="4 5" key="1">
    <citation type="submission" date="2021-10" db="EMBL/GenBank/DDBJ databases">
        <title>Streptomyces gossypii sp. nov., isolated from soil collected from cotton field.</title>
        <authorList>
            <person name="Ge X."/>
            <person name="Chen X."/>
            <person name="Liu W."/>
        </authorList>
    </citation>
    <scope>NUCLEOTIDE SEQUENCE [LARGE SCALE GENOMIC DNA]</scope>
    <source>
        <strain evidence="4 5">N2-109</strain>
    </source>
</reference>
<comment type="similarity">
    <text evidence="1 2">Belongs to the Dps family.</text>
</comment>
<dbReference type="Gene3D" id="1.20.1260.10">
    <property type="match status" value="1"/>
</dbReference>
<organism evidence="4 5">
    <name type="scientific">Streptomyces gossypii</name>
    <dbReference type="NCBI Taxonomy" id="2883101"/>
    <lineage>
        <taxon>Bacteria</taxon>
        <taxon>Bacillati</taxon>
        <taxon>Actinomycetota</taxon>
        <taxon>Actinomycetes</taxon>
        <taxon>Kitasatosporales</taxon>
        <taxon>Streptomycetaceae</taxon>
        <taxon>Streptomyces</taxon>
    </lineage>
</organism>
<dbReference type="PANTHER" id="PTHR42932">
    <property type="entry name" value="GENERAL STRESS PROTEIN 20U"/>
    <property type="match status" value="1"/>
</dbReference>
<gene>
    <name evidence="4" type="ORF">LHJ74_22195</name>
</gene>
<comment type="caution">
    <text evidence="4">The sequence shown here is derived from an EMBL/GenBank/DDBJ whole genome shotgun (WGS) entry which is preliminary data.</text>
</comment>